<keyword evidence="4 6" id="KW-0067">ATP-binding</keyword>
<evidence type="ECO:0000313" key="8">
    <source>
        <dbReference type="EMBL" id="GLI92956.1"/>
    </source>
</evidence>
<sequence length="336" mass="35411">MIPAHALDVLAPYPRLLLAVSGGPDSVALMLLCAKWRDQGIPAHAPDIAVATVDHGLRPGSLAEAEQVGAWARRLGFTHHLLTWSGEKPATRIQERARDARYSLLARCARETGAAAVVTAHHADDQAETILFRLTRGSGVAGLAGMAPVAGLDGTALLRPLLGWRKSALIDICAAAGHPFFTDPSNANDAFARARLRKLAPALAEMGLDTDALLRLGARAARADAALDACASELRARALLETTPESARFDAGALRAAPLELLQRVVATEIARLAPQAQIRLDRLERAAAALAAALCAGKTLRLTLGGLILESAPRFLALRPAPRRRTTPPEAGDSS</sequence>
<dbReference type="Pfam" id="PF01171">
    <property type="entry name" value="ATP_bind_3"/>
    <property type="match status" value="1"/>
</dbReference>
<dbReference type="PANTHER" id="PTHR43033:SF1">
    <property type="entry name" value="TRNA(ILE)-LYSIDINE SYNTHASE-RELATED"/>
    <property type="match status" value="1"/>
</dbReference>
<keyword evidence="2 6" id="KW-0819">tRNA processing</keyword>
<comment type="domain">
    <text evidence="6">The N-terminal region contains the highly conserved SGGXDS motif, predicted to be a P-loop motif involved in ATP binding.</text>
</comment>
<dbReference type="InterPro" id="IPR012795">
    <property type="entry name" value="tRNA_Ile_lys_synt_N"/>
</dbReference>
<evidence type="ECO:0000256" key="6">
    <source>
        <dbReference type="HAMAP-Rule" id="MF_01161"/>
    </source>
</evidence>
<evidence type="ECO:0000256" key="3">
    <source>
        <dbReference type="ARBA" id="ARBA00022741"/>
    </source>
</evidence>
<dbReference type="GO" id="GO:0006400">
    <property type="term" value="P:tRNA modification"/>
    <property type="evidence" value="ECO:0007669"/>
    <property type="project" value="UniProtKB-UniRule"/>
</dbReference>
<gene>
    <name evidence="6 8" type="primary">tilS</name>
    <name evidence="8" type="ORF">LMG27198_19480</name>
</gene>
<keyword evidence="6" id="KW-0963">Cytoplasm</keyword>
<dbReference type="GO" id="GO:0032267">
    <property type="term" value="F:tRNA(Ile)-lysidine synthase activity"/>
    <property type="evidence" value="ECO:0007669"/>
    <property type="project" value="UniProtKB-EC"/>
</dbReference>
<dbReference type="InterPro" id="IPR012094">
    <property type="entry name" value="tRNA_Ile_lys_synt"/>
</dbReference>
<protein>
    <recommendedName>
        <fullName evidence="6">tRNA(Ile)-lysidine synthase</fullName>
        <ecNumber evidence="6">6.3.4.19</ecNumber>
    </recommendedName>
    <alternativeName>
        <fullName evidence="6">tRNA(Ile)-2-lysyl-cytidine synthase</fullName>
    </alternativeName>
    <alternativeName>
        <fullName evidence="6">tRNA(Ile)-lysidine synthetase</fullName>
    </alternativeName>
</protein>
<feature type="binding site" evidence="6">
    <location>
        <begin position="21"/>
        <end position="26"/>
    </location>
    <ligand>
        <name>ATP</name>
        <dbReference type="ChEBI" id="CHEBI:30616"/>
    </ligand>
</feature>
<comment type="caution">
    <text evidence="8">The sequence shown here is derived from an EMBL/GenBank/DDBJ whole genome shotgun (WGS) entry which is preliminary data.</text>
</comment>
<feature type="domain" description="tRNA(Ile)-lysidine/2-thiocytidine synthase N-terminal" evidence="7">
    <location>
        <begin position="16"/>
        <end position="198"/>
    </location>
</feature>
<dbReference type="GO" id="GO:0005737">
    <property type="term" value="C:cytoplasm"/>
    <property type="evidence" value="ECO:0007669"/>
    <property type="project" value="UniProtKB-SubCell"/>
</dbReference>
<dbReference type="GO" id="GO:0005524">
    <property type="term" value="F:ATP binding"/>
    <property type="evidence" value="ECO:0007669"/>
    <property type="project" value="UniProtKB-UniRule"/>
</dbReference>
<dbReference type="HAMAP" id="MF_01161">
    <property type="entry name" value="tRNA_Ile_lys_synt"/>
    <property type="match status" value="1"/>
</dbReference>
<dbReference type="Proteomes" id="UP001144323">
    <property type="component" value="Unassembled WGS sequence"/>
</dbReference>
<dbReference type="EMBL" id="BSEC01000001">
    <property type="protein sequence ID" value="GLI92956.1"/>
    <property type="molecule type" value="Genomic_DNA"/>
</dbReference>
<dbReference type="RefSeq" id="WP_281802485.1">
    <property type="nucleotide sequence ID" value="NZ_BSEC01000001.1"/>
</dbReference>
<dbReference type="Gene3D" id="3.40.50.620">
    <property type="entry name" value="HUPs"/>
    <property type="match status" value="1"/>
</dbReference>
<comment type="similarity">
    <text evidence="6">Belongs to the tRNA(Ile)-lysidine synthase family.</text>
</comment>
<comment type="function">
    <text evidence="6">Ligates lysine onto the cytidine present at position 34 of the AUA codon-specific tRNA(Ile) that contains the anticodon CAU, in an ATP-dependent manner. Cytidine is converted to lysidine, thus changing the amino acid specificity of the tRNA from methionine to isoleucine.</text>
</comment>
<evidence type="ECO:0000259" key="7">
    <source>
        <dbReference type="Pfam" id="PF01171"/>
    </source>
</evidence>
<name>A0A9W6GU60_9HYPH</name>
<dbReference type="SUPFAM" id="SSF52402">
    <property type="entry name" value="Adenine nucleotide alpha hydrolases-like"/>
    <property type="match status" value="1"/>
</dbReference>
<dbReference type="CDD" id="cd01992">
    <property type="entry name" value="TilS_N"/>
    <property type="match status" value="1"/>
</dbReference>
<evidence type="ECO:0000256" key="2">
    <source>
        <dbReference type="ARBA" id="ARBA00022694"/>
    </source>
</evidence>
<reference evidence="8" key="1">
    <citation type="journal article" date="2023" name="Int. J. Syst. Evol. Microbiol.">
        <title>Methylocystis iwaonis sp. nov., a type II methane-oxidizing bacterium from surface soil of a rice paddy field in Japan, and emended description of the genus Methylocystis (ex Whittenbury et al. 1970) Bowman et al. 1993.</title>
        <authorList>
            <person name="Kaise H."/>
            <person name="Sawadogo J.B."/>
            <person name="Alam M.S."/>
            <person name="Ueno C."/>
            <person name="Dianou D."/>
            <person name="Shinjo R."/>
            <person name="Asakawa S."/>
        </authorList>
    </citation>
    <scope>NUCLEOTIDE SEQUENCE</scope>
    <source>
        <strain evidence="8">LMG27198</strain>
    </source>
</reference>
<proteinExistence type="inferred from homology"/>
<dbReference type="EC" id="6.3.4.19" evidence="6"/>
<evidence type="ECO:0000256" key="4">
    <source>
        <dbReference type="ARBA" id="ARBA00022840"/>
    </source>
</evidence>
<evidence type="ECO:0000256" key="5">
    <source>
        <dbReference type="ARBA" id="ARBA00048539"/>
    </source>
</evidence>
<organism evidence="8 9">
    <name type="scientific">Methylocystis echinoides</name>
    <dbReference type="NCBI Taxonomy" id="29468"/>
    <lineage>
        <taxon>Bacteria</taxon>
        <taxon>Pseudomonadati</taxon>
        <taxon>Pseudomonadota</taxon>
        <taxon>Alphaproteobacteria</taxon>
        <taxon>Hyphomicrobiales</taxon>
        <taxon>Methylocystaceae</taxon>
        <taxon>Methylocystis</taxon>
    </lineage>
</organism>
<evidence type="ECO:0000256" key="1">
    <source>
        <dbReference type="ARBA" id="ARBA00022598"/>
    </source>
</evidence>
<dbReference type="PANTHER" id="PTHR43033">
    <property type="entry name" value="TRNA(ILE)-LYSIDINE SYNTHASE-RELATED"/>
    <property type="match status" value="1"/>
</dbReference>
<accession>A0A9W6GU60</accession>
<dbReference type="NCBIfam" id="TIGR02432">
    <property type="entry name" value="lysidine_TilS_N"/>
    <property type="match status" value="1"/>
</dbReference>
<comment type="subcellular location">
    <subcellularLocation>
        <location evidence="6">Cytoplasm</location>
    </subcellularLocation>
</comment>
<dbReference type="InterPro" id="IPR011063">
    <property type="entry name" value="TilS/TtcA_N"/>
</dbReference>
<keyword evidence="9" id="KW-1185">Reference proteome</keyword>
<comment type="catalytic activity">
    <reaction evidence="5 6">
        <text>cytidine(34) in tRNA(Ile2) + L-lysine + ATP = lysidine(34) in tRNA(Ile2) + AMP + diphosphate + H(+)</text>
        <dbReference type="Rhea" id="RHEA:43744"/>
        <dbReference type="Rhea" id="RHEA-COMP:10625"/>
        <dbReference type="Rhea" id="RHEA-COMP:10670"/>
        <dbReference type="ChEBI" id="CHEBI:15378"/>
        <dbReference type="ChEBI" id="CHEBI:30616"/>
        <dbReference type="ChEBI" id="CHEBI:32551"/>
        <dbReference type="ChEBI" id="CHEBI:33019"/>
        <dbReference type="ChEBI" id="CHEBI:82748"/>
        <dbReference type="ChEBI" id="CHEBI:83665"/>
        <dbReference type="ChEBI" id="CHEBI:456215"/>
        <dbReference type="EC" id="6.3.4.19"/>
    </reaction>
</comment>
<dbReference type="InterPro" id="IPR014729">
    <property type="entry name" value="Rossmann-like_a/b/a_fold"/>
</dbReference>
<evidence type="ECO:0000313" key="9">
    <source>
        <dbReference type="Proteomes" id="UP001144323"/>
    </source>
</evidence>
<keyword evidence="1 6" id="KW-0436">Ligase</keyword>
<dbReference type="AlphaFoldDB" id="A0A9W6GU60"/>
<keyword evidence="3 6" id="KW-0547">Nucleotide-binding</keyword>